<dbReference type="InterPro" id="IPR056823">
    <property type="entry name" value="TEN-like_YD-shell"/>
</dbReference>
<feature type="region of interest" description="Disordered" evidence="2">
    <location>
        <begin position="2478"/>
        <end position="2621"/>
    </location>
</feature>
<dbReference type="Pfam" id="PF13930">
    <property type="entry name" value="Endonuclea_NS_2"/>
    <property type="match status" value="1"/>
</dbReference>
<feature type="compositionally biased region" description="Low complexity" evidence="2">
    <location>
        <begin position="2527"/>
        <end position="2549"/>
    </location>
</feature>
<evidence type="ECO:0000256" key="1">
    <source>
        <dbReference type="ARBA" id="ARBA00022737"/>
    </source>
</evidence>
<feature type="compositionally biased region" description="Basic residues" evidence="2">
    <location>
        <begin position="46"/>
        <end position="55"/>
    </location>
</feature>
<dbReference type="Gene3D" id="3.40.570.10">
    <property type="entry name" value="Extracellular Endonuclease, subunit A"/>
    <property type="match status" value="1"/>
</dbReference>
<feature type="compositionally biased region" description="Pro residues" evidence="2">
    <location>
        <begin position="2608"/>
        <end position="2617"/>
    </location>
</feature>
<feature type="region of interest" description="Disordered" evidence="2">
    <location>
        <begin position="1180"/>
        <end position="1203"/>
    </location>
</feature>
<dbReference type="EMBL" id="VAWE01000001">
    <property type="protein sequence ID" value="TLQ45179.1"/>
    <property type="molecule type" value="Genomic_DNA"/>
</dbReference>
<protein>
    <submittedName>
        <fullName evidence="4">Laminin G</fullName>
    </submittedName>
</protein>
<feature type="compositionally biased region" description="Low complexity" evidence="2">
    <location>
        <begin position="32"/>
        <end position="41"/>
    </location>
</feature>
<dbReference type="Proteomes" id="UP000305921">
    <property type="component" value="Unassembled WGS sequence"/>
</dbReference>
<dbReference type="InterPro" id="IPR044929">
    <property type="entry name" value="DNA/RNA_non-sp_Endonuclease_sf"/>
</dbReference>
<feature type="compositionally biased region" description="Low complexity" evidence="2">
    <location>
        <begin position="2562"/>
        <end position="2591"/>
    </location>
</feature>
<dbReference type="PANTHER" id="PTHR32305:SF15">
    <property type="entry name" value="PROTEIN RHSA-RELATED"/>
    <property type="match status" value="1"/>
</dbReference>
<dbReference type="Gene3D" id="2.60.120.200">
    <property type="match status" value="3"/>
</dbReference>
<dbReference type="PANTHER" id="PTHR32305">
    <property type="match status" value="1"/>
</dbReference>
<dbReference type="InterPro" id="IPR045351">
    <property type="entry name" value="DUF6531"/>
</dbReference>
<keyword evidence="1" id="KW-0677">Repeat</keyword>
<keyword evidence="5" id="KW-1185">Reference proteome</keyword>
<feature type="domain" description="Laminin G" evidence="3">
    <location>
        <begin position="408"/>
        <end position="545"/>
    </location>
</feature>
<gene>
    <name evidence="4" type="ORF">FEF34_20925</name>
</gene>
<dbReference type="InterPro" id="IPR050708">
    <property type="entry name" value="T6SS_VgrG/RHS"/>
</dbReference>
<feature type="compositionally biased region" description="Basic and acidic residues" evidence="2">
    <location>
        <begin position="1182"/>
        <end position="1203"/>
    </location>
</feature>
<comment type="caution">
    <text evidence="4">The sequence shown here is derived from an EMBL/GenBank/DDBJ whole genome shotgun (WGS) entry which is preliminary data.</text>
</comment>
<reference evidence="4 5" key="1">
    <citation type="submission" date="2019-05" db="EMBL/GenBank/DDBJ databases">
        <title>Streptomyces marianii sp. nov., a novel marine actinomycete from southern coast of India.</title>
        <authorList>
            <person name="Iniyan A.M."/>
            <person name="Wink J."/>
            <person name="Ramprasad E."/>
            <person name="Ramana C.V."/>
            <person name="Bunk B."/>
            <person name="Sproer C."/>
            <person name="Joseph F.-J.R.S."/>
            <person name="Vincent S.G.P."/>
        </authorList>
    </citation>
    <scope>NUCLEOTIDE SEQUENCE [LARGE SCALE GENOMIC DNA]</scope>
    <source>
        <strain evidence="4 5">ICN19</strain>
    </source>
</reference>
<dbReference type="Gene3D" id="2.180.10.10">
    <property type="entry name" value="RHS repeat-associated core"/>
    <property type="match status" value="4"/>
</dbReference>
<feature type="domain" description="Laminin G" evidence="3">
    <location>
        <begin position="688"/>
        <end position="825"/>
    </location>
</feature>
<dbReference type="NCBIfam" id="TIGR01643">
    <property type="entry name" value="YD_repeat_2x"/>
    <property type="match status" value="7"/>
</dbReference>
<dbReference type="InterPro" id="IPR022385">
    <property type="entry name" value="Rhs_assc_core"/>
</dbReference>
<feature type="region of interest" description="Disordered" evidence="2">
    <location>
        <begin position="1354"/>
        <end position="1383"/>
    </location>
</feature>
<dbReference type="InterPro" id="IPR031325">
    <property type="entry name" value="RHS_repeat"/>
</dbReference>
<feature type="compositionally biased region" description="Polar residues" evidence="2">
    <location>
        <begin position="2550"/>
        <end position="2560"/>
    </location>
</feature>
<dbReference type="InterPro" id="IPR013320">
    <property type="entry name" value="ConA-like_dom_sf"/>
</dbReference>
<dbReference type="InterPro" id="IPR044927">
    <property type="entry name" value="Endonuclea_NS_2"/>
</dbReference>
<dbReference type="Pfam" id="PF13385">
    <property type="entry name" value="Laminin_G_3"/>
    <property type="match status" value="3"/>
</dbReference>
<dbReference type="Pfam" id="PF20148">
    <property type="entry name" value="DUF6531"/>
    <property type="match status" value="1"/>
</dbReference>
<evidence type="ECO:0000313" key="5">
    <source>
        <dbReference type="Proteomes" id="UP000305921"/>
    </source>
</evidence>
<dbReference type="Pfam" id="PF05593">
    <property type="entry name" value="RHS_repeat"/>
    <property type="match status" value="7"/>
</dbReference>
<dbReference type="SMART" id="SM00282">
    <property type="entry name" value="LamG"/>
    <property type="match status" value="2"/>
</dbReference>
<dbReference type="OrthoDB" id="4981820at2"/>
<dbReference type="CDD" id="cd00110">
    <property type="entry name" value="LamG"/>
    <property type="match status" value="2"/>
</dbReference>
<accession>A0A5R9E8H5</accession>
<dbReference type="SUPFAM" id="SSF49899">
    <property type="entry name" value="Concanavalin A-like lectins/glucanases"/>
    <property type="match status" value="3"/>
</dbReference>
<sequence>MARAVQAPRPAAGRVRHRTGRHLPEQGRRAPGRLARAAARGSARDRRPRLLRHLLRPVQPSRRQDALRTCRRGSAGAPVLRRPRRAGSRPPGPRGGNRRHPRRQVPQPVVTAHLGGDDGREFSARAGNYATSATDAAIPTVGPELAVRRTYNSLDPRTDTGFGTGWASRWDMRLREEVQTNTILVTLDSGSRIRFGINPDGTYAGPSGSTTTLKREVEGWVLRERSGTTYHFTSNGLVSQVKDAAGRAQTLRYRDEDGGPLESVTDVLSGRSLNFTWTGDHITSVATSAIGPTVPGLAWTYHYTGVSLTKVCSPASPTACTVYTYEDGSLYRSMVMDENPVAYWRLGEQEGSTGASQAPSRTGLNDAAYRDVLLGQPGAIAGTSDTAAGFDGTDSSAEIPENTLRTSTFLSVELWFKTTKPGVLLGFQGGDIDAGQPEYASPIAIDTAGRLRAQFEITGQPVTPMVSSKTVTDGAWHHVVLSGAGTTQTLYLDGAVVGSLTGPIDHYGKANAYLGAGWSSPAWDGQAAGVRHFDGTLDEAAVYHHALDAATVAAHYAARAKTPRMTKVVLPSGRTHATVAYDTASGRVTSTTDANGGVWKVSDPTYSSGSAAYQDAVMAQSPAGYWRLGERSGAQAVSVTGDGMDGSYRDGVNLGSPGVFADGDNTSIDLDGTEGAVNVPSDPLETTSTMSLELWFRTSKPESVLFGFQNSELGQTPTSITPALLIDRGGKLRGQLDKSQAGTTIASTTVVTDNEWHHVLLTGYSGGQAMYLDGVRVGTLPNPIKPITLPNAYLGGGYTTTPWDGQLAGTKYFSGQIDEAALYTTALGVGSAGQHYRARTALISGDGPHYRGAVTGDAPAGFWRLDEPEGATQAVSESAANDGAGTYTNATLATTGIFGVEDGHAAQFTGTGHIAVPSSLVTESTDVAVELWFRTTKQGVLLGLQNAPIGSTPTDARPVLNVGADGMLRGQFWTADQPNGATPMKSAVTVTDNEWHHAVLSASGSSQALYLDGIKVGTLNRAARHMPGVYAYLGAGYANTAWMGVTTAGTYRFTGQLDEVAVYQHGLTEDQVGAHYRARTRTSASGLASSIVVTDPAGHEVTTTYDALRGQRRTSTTDAEGGLTTYAYDTGGFLNTVTDPNGHSTITGHDARGNTVSRTTCRDADSCWTSFTEYYLNSADPLDPRNDKPVAVRDARSSKPADDRYKTTITYTSLGLPAATTLADGRTTTTAYTTGAEAAVGGGTTPAGLVATETTPGGAVTAYRYDAKGDLAQTTSASGLVTMYGYDGLGRKTSETQVSDAFPNGVTTTYTYDSLSKLVSETGAGLKNEITGTTHTAKITRTFDEDGNVLTEVMEDTSGGDPKSTTTYHYDQHGRNDTVTDGEGSVTAYGYDTLGRLAKETDALGNEQTYSYTALGNLAETVLRDWTGDPSGQVRDLVLESNAYDPAGRLASTTDAMGATTAYTYFDDGLPATTTAKQVSQSDGTRRDIVLEANTYDGAGHLTRQVTGGGTTTQVHTVDATGRVERTVLDPTGLNRRTDYLYDADDHVTEEAQWITDTKKRTERFTYDKAGNVLTAALSDGASTHTTRHTYDERGLQLSTVGPRGTVTGADPAAFTTSFRYDALGRLVERTAPPVAAEKYPGTAQTVRPVAAVGYNTFSDATDLRDENGEVTRSQFDKLGRATAVTLPAYTPPGATTPISAVARLDYDALGRTTGSTDPLGRVTRFAYDQLDNLVQQTDPAPGAPTGLQEPSPFSGTSIALDGGGITRYTWTPTGLQLSATTPTGARTEATWDELGRQLTATTVERYPSLQNLTSRYTWDDAGNQIVATTPAGRMSTAVYNKAGEPVSTTEPGGGVTTFAYDGLGRVIETTDPTRRKSTVAFDALDNVTEAADHGTGTTVLRSAKATYDAEGNQLTATSPTGGHTEFGYDALGRMTTQKEKVSGTRTITTSFGYDTAGNRTRFTDGRAMATYYTFNSWGLPESTIEPATTQHWNEDVRTWTTVYDAAGQPVTERLPGDVIRQRTYDGLGRLVKESGSGTAVSTRPRSLSYDLDGRLTAVGTDAVSGSNTYTYNDRGQLLSTQGPAGQSRYDYDADGSMTSRTDAAGSASFGYDESGRLDWANDPLSGTQIWFDFDAAGRPRLEQYARPDKDGLYTVGAKRSFGYDSLGRLTTDTVARTSGGTEVTGITYAYDLADRLVNKTTTGTAGAGTHTYTYDLIGRTTSWTSGSATVPYEWDDAGNLTKKGDITGTYDSRNRLVTWGQDTFAYSARGTEKLITEGDGSTRTINSDAFERTTDNGTSTFTYDSLDRVMTHNGTAFTYDGGSNSLVSDTTTTYTRRPDGSLLSSATTGTPNTARLSITDRHTDLVASLSPDGTTLAGSRAYDPFGTVTAADGNNPAVGYQSGWTDTGTGEVNMAARWYQPGTGGFTSRDTWQLDPTPSGQANRYAYAGGEPLNGTDPTGHLCVCGRGYGGFGTASSSMGGVRGGGYRGTAPARSQAKSRPKARTATSTRSQSWDSCNRNRCGNNRTTPTRRPATSSRPATRATTSRTWSNRSGSSRCTYGTCGRNPTTRPTPNRGTHTSGSGRPSTPTRPSKPPTPQNPNRGKHPQPAPTRPAPKPRVDVAATTRQALDTALVYDRALFIEMASHSSGRYTPADQAGLELLQDMFPEHQLDPDLGYGTSGADPHAKRTRNSCSRDLPSKDPSFFYSPMTRFGPDPEDCRATGAVAHLDAFDLRPWRLDPKWKPAGYNDLPASNRAALHLIANQMGGARDTLRNFVAGYQDPANSPHMRGLENKITRAIKDGEMVTLGVLPVYGGTNPAIPNEIKMYAVGNKGYRLACTVHNRPAGGYSCSEGP</sequence>
<dbReference type="InterPro" id="IPR006530">
    <property type="entry name" value="YD"/>
</dbReference>
<dbReference type="InterPro" id="IPR001791">
    <property type="entry name" value="Laminin_G"/>
</dbReference>
<feature type="region of interest" description="Disordered" evidence="2">
    <location>
        <begin position="1737"/>
        <end position="1759"/>
    </location>
</feature>
<evidence type="ECO:0000256" key="2">
    <source>
        <dbReference type="SAM" id="MobiDB-lite"/>
    </source>
</evidence>
<name>A0A5R9E8H5_9ACTN</name>
<feature type="region of interest" description="Disordered" evidence="2">
    <location>
        <begin position="1"/>
        <end position="119"/>
    </location>
</feature>
<dbReference type="Pfam" id="PF25023">
    <property type="entry name" value="TEN_YD-shell"/>
    <property type="match status" value="1"/>
</dbReference>
<evidence type="ECO:0000313" key="4">
    <source>
        <dbReference type="EMBL" id="TLQ45179.1"/>
    </source>
</evidence>
<proteinExistence type="predicted"/>
<evidence type="ECO:0000259" key="3">
    <source>
        <dbReference type="SMART" id="SM00282"/>
    </source>
</evidence>
<dbReference type="NCBIfam" id="TIGR03696">
    <property type="entry name" value="Rhs_assc_core"/>
    <property type="match status" value="1"/>
</dbReference>
<organism evidence="4 5">
    <name type="scientific">Streptomyces marianii</name>
    <dbReference type="NCBI Taxonomy" id="1817406"/>
    <lineage>
        <taxon>Bacteria</taxon>
        <taxon>Bacillati</taxon>
        <taxon>Actinomycetota</taxon>
        <taxon>Actinomycetes</taxon>
        <taxon>Kitasatosporales</taxon>
        <taxon>Streptomycetaceae</taxon>
        <taxon>Streptomyces</taxon>
    </lineage>
</organism>
<feature type="region of interest" description="Disordered" evidence="2">
    <location>
        <begin position="2676"/>
        <end position="2697"/>
    </location>
</feature>
<feature type="compositionally biased region" description="Polar residues" evidence="2">
    <location>
        <begin position="2506"/>
        <end position="2526"/>
    </location>
</feature>